<dbReference type="Pfam" id="PF21934">
    <property type="entry name" value="Yop-YscD_ppl_3rd"/>
    <property type="match status" value="1"/>
</dbReference>
<evidence type="ECO:0000259" key="1">
    <source>
        <dbReference type="Pfam" id="PF16697"/>
    </source>
</evidence>
<organism evidence="3 4">
    <name type="scientific">Trinickia fusca</name>
    <dbReference type="NCBI Taxonomy" id="2419777"/>
    <lineage>
        <taxon>Bacteria</taxon>
        <taxon>Pseudomonadati</taxon>
        <taxon>Pseudomonadota</taxon>
        <taxon>Betaproteobacteria</taxon>
        <taxon>Burkholderiales</taxon>
        <taxon>Burkholderiaceae</taxon>
        <taxon>Trinickia</taxon>
    </lineage>
</organism>
<comment type="caution">
    <text evidence="3">The sequence shown here is derived from an EMBL/GenBank/DDBJ whole genome shotgun (WGS) entry which is preliminary data.</text>
</comment>
<proteinExistence type="predicted"/>
<dbReference type="OrthoDB" id="9156149at2"/>
<dbReference type="SUPFAM" id="SSF49879">
    <property type="entry name" value="SMAD/FHA domain"/>
    <property type="match status" value="1"/>
</dbReference>
<keyword evidence="4" id="KW-1185">Reference proteome</keyword>
<dbReference type="Proteomes" id="UP000280434">
    <property type="component" value="Unassembled WGS sequence"/>
</dbReference>
<evidence type="ECO:0000313" key="3">
    <source>
        <dbReference type="EMBL" id="RKP46902.1"/>
    </source>
</evidence>
<accession>A0A494X9U1</accession>
<name>A0A494X9U1_9BURK</name>
<evidence type="ECO:0008006" key="5">
    <source>
        <dbReference type="Google" id="ProtNLM"/>
    </source>
</evidence>
<dbReference type="AlphaFoldDB" id="A0A494X9U1"/>
<feature type="domain" description="YscD-like Bon-like" evidence="2">
    <location>
        <begin position="204"/>
        <end position="266"/>
    </location>
</feature>
<dbReference type="InterPro" id="IPR053946">
    <property type="entry name" value="YscD_ppl_3rd"/>
</dbReference>
<dbReference type="InterPro" id="IPR032030">
    <property type="entry name" value="YscD_cytoplasmic_dom"/>
</dbReference>
<protein>
    <recommendedName>
        <fullName evidence="5">YscD cytoplasmic domain-containing protein</fullName>
    </recommendedName>
</protein>
<sequence length="326" mass="35717">MQNEMLLELRVLSGLHKGACLPLGEHAISIGSGEDADVVLLDEGVATQHVLIELQCLDRWMLRAVDAAIVDAKGHEIETIEVAQDEPARVRLKGTDVWLDIVPPQTQWAAGELLVEEDHAHVDPHRQDALATIPAVPGDPRESHSRTPTSWPKLAIAFGVTAAVALGMATVWRVASIASNEQARPAAASETAAASSAKRNAERAIAALKELLRDRSLEQQVQYRFHDGKLRLDAILDSDQLSRFEPIVAILRARFSREMQIETHVSSIEQSLPFHVVQVVAGPIPEVLTDDGHRLFLGDSIDGYTLVAVKNDAITFDGKRHVELPW</sequence>
<dbReference type="EMBL" id="RBZV01000006">
    <property type="protein sequence ID" value="RKP46902.1"/>
    <property type="molecule type" value="Genomic_DNA"/>
</dbReference>
<dbReference type="Gene3D" id="2.60.200.20">
    <property type="match status" value="1"/>
</dbReference>
<evidence type="ECO:0000259" key="2">
    <source>
        <dbReference type="Pfam" id="PF21934"/>
    </source>
</evidence>
<dbReference type="Pfam" id="PF16697">
    <property type="entry name" value="Yop-YscD_cpl"/>
    <property type="match status" value="1"/>
</dbReference>
<dbReference type="InterPro" id="IPR008984">
    <property type="entry name" value="SMAD_FHA_dom_sf"/>
</dbReference>
<gene>
    <name evidence="3" type="ORF">D7S89_16250</name>
</gene>
<feature type="domain" description="YscD cytoplasmic" evidence="1">
    <location>
        <begin position="10"/>
        <end position="78"/>
    </location>
</feature>
<reference evidence="3 4" key="1">
    <citation type="submission" date="2018-10" db="EMBL/GenBank/DDBJ databases">
        <title>Paraburkholderia sp. 7MK8-2, isolated from soil.</title>
        <authorList>
            <person name="Gao Z.-H."/>
            <person name="Qiu L.-H."/>
        </authorList>
    </citation>
    <scope>NUCLEOTIDE SEQUENCE [LARGE SCALE GENOMIC DNA]</scope>
    <source>
        <strain evidence="3 4">7MK8-2</strain>
    </source>
</reference>
<evidence type="ECO:0000313" key="4">
    <source>
        <dbReference type="Proteomes" id="UP000280434"/>
    </source>
</evidence>